<dbReference type="GO" id="GO:0015074">
    <property type="term" value="P:DNA integration"/>
    <property type="evidence" value="ECO:0007669"/>
    <property type="project" value="InterPro"/>
</dbReference>
<comment type="caution">
    <text evidence="3">The sequence shown here is derived from an EMBL/GenBank/DDBJ whole genome shotgun (WGS) entry which is preliminary data.</text>
</comment>
<accession>A0A843R2U2</accession>
<feature type="domain" description="Integrase catalytic" evidence="2">
    <location>
        <begin position="145"/>
        <end position="308"/>
    </location>
</feature>
<dbReference type="AlphaFoldDB" id="A0A843R2U2"/>
<evidence type="ECO:0000313" key="3">
    <source>
        <dbReference type="EMBL" id="MPQ35391.1"/>
    </source>
</evidence>
<dbReference type="InterPro" id="IPR036397">
    <property type="entry name" value="RNaseH_sf"/>
</dbReference>
<dbReference type="Pfam" id="PF13276">
    <property type="entry name" value="HTH_21"/>
    <property type="match status" value="1"/>
</dbReference>
<sequence>MERNTQSGGGRFAKYEAIQALVKEGYTVTELAAAANVSRKSYYKWLKKPKSRRDIEDEMILAAIQQIEERHLDCAGYRKVTDILNSDTSKIEEYNFNFDFPINIKRVRRIMHEHGIKADIRQPRRNRVKEQQQYLEDNLLHRQFNPNHPNKVWVTDTTELTYGRGNKVRLHVVLDLYGNYALSHYVSPTETAKDAIKVFELAKQRTGVLAPLIHTDRGSAYTSREFSNYLCQNQCVHSMSAPGTPADNAVIERWWCDFKHMWMAHHPAPQTLDQLLKLVSAGVTYFNNVEISGKRNNLTAVDYYNGEIA</sequence>
<dbReference type="PROSITE" id="PS50994">
    <property type="entry name" value="INTEGRASE"/>
    <property type="match status" value="1"/>
</dbReference>
<name>A0A843R2U2_LIMFE</name>
<proteinExistence type="predicted"/>
<reference evidence="3 4" key="1">
    <citation type="submission" date="2019-10" db="EMBL/GenBank/DDBJ databases">
        <title>Genome Sequencing and assembly of Lactobacillus fermentum I2, a lactic acid bacteria.</title>
        <authorList>
            <person name="Lopes L.S."/>
            <person name="Persinoti G.F."/>
            <person name="Riano-Pachon D.M."/>
            <person name="Labate C.A."/>
        </authorList>
    </citation>
    <scope>NUCLEOTIDE SEQUENCE [LARGE SCALE GENOMIC DNA]</scope>
    <source>
        <strain evidence="3 4">I2</strain>
    </source>
</reference>
<dbReference type="InterPro" id="IPR048020">
    <property type="entry name" value="Transpos_IS3"/>
</dbReference>
<dbReference type="GO" id="GO:0003676">
    <property type="term" value="F:nucleic acid binding"/>
    <property type="evidence" value="ECO:0007669"/>
    <property type="project" value="InterPro"/>
</dbReference>
<gene>
    <name evidence="3" type="ORF">GC247_05685</name>
</gene>
<evidence type="ECO:0000256" key="1">
    <source>
        <dbReference type="ARBA" id="ARBA00002286"/>
    </source>
</evidence>
<dbReference type="Gene3D" id="3.30.420.10">
    <property type="entry name" value="Ribonuclease H-like superfamily/Ribonuclease H"/>
    <property type="match status" value="1"/>
</dbReference>
<comment type="function">
    <text evidence="1">Involved in the transposition of the insertion sequence.</text>
</comment>
<dbReference type="InterPro" id="IPR025948">
    <property type="entry name" value="HTH-like_dom"/>
</dbReference>
<protein>
    <submittedName>
        <fullName evidence="3">IS3 family transposase</fullName>
    </submittedName>
</protein>
<dbReference type="NCBIfam" id="NF033516">
    <property type="entry name" value="transpos_IS3"/>
    <property type="match status" value="1"/>
</dbReference>
<dbReference type="PANTHER" id="PTHR46889:SF5">
    <property type="entry name" value="INTEGRASE PROTEIN"/>
    <property type="match status" value="1"/>
</dbReference>
<dbReference type="EMBL" id="WHJL01000037">
    <property type="protein sequence ID" value="MPQ35391.1"/>
    <property type="molecule type" value="Genomic_DNA"/>
</dbReference>
<organism evidence="3 4">
    <name type="scientific">Limosilactobacillus fermentum</name>
    <name type="common">Lactobacillus fermentum</name>
    <dbReference type="NCBI Taxonomy" id="1613"/>
    <lineage>
        <taxon>Bacteria</taxon>
        <taxon>Bacillati</taxon>
        <taxon>Bacillota</taxon>
        <taxon>Bacilli</taxon>
        <taxon>Lactobacillales</taxon>
        <taxon>Lactobacillaceae</taxon>
        <taxon>Limosilactobacillus</taxon>
    </lineage>
</organism>
<dbReference type="InterPro" id="IPR050900">
    <property type="entry name" value="Transposase_IS3/IS150/IS904"/>
</dbReference>
<dbReference type="Proteomes" id="UP000466799">
    <property type="component" value="Unassembled WGS sequence"/>
</dbReference>
<dbReference type="PANTHER" id="PTHR46889">
    <property type="entry name" value="TRANSPOSASE INSF FOR INSERTION SEQUENCE IS3B-RELATED"/>
    <property type="match status" value="1"/>
</dbReference>
<dbReference type="InterPro" id="IPR012337">
    <property type="entry name" value="RNaseH-like_sf"/>
</dbReference>
<dbReference type="Pfam" id="PF00665">
    <property type="entry name" value="rve"/>
    <property type="match status" value="1"/>
</dbReference>
<evidence type="ECO:0000259" key="2">
    <source>
        <dbReference type="PROSITE" id="PS50994"/>
    </source>
</evidence>
<dbReference type="SUPFAM" id="SSF53098">
    <property type="entry name" value="Ribonuclease H-like"/>
    <property type="match status" value="1"/>
</dbReference>
<dbReference type="InterPro" id="IPR001584">
    <property type="entry name" value="Integrase_cat-core"/>
</dbReference>
<evidence type="ECO:0000313" key="4">
    <source>
        <dbReference type="Proteomes" id="UP000466799"/>
    </source>
</evidence>